<organism evidence="4 5">
    <name type="scientific">Chengkuizengella marina</name>
    <dbReference type="NCBI Taxonomy" id="2507566"/>
    <lineage>
        <taxon>Bacteria</taxon>
        <taxon>Bacillati</taxon>
        <taxon>Bacillota</taxon>
        <taxon>Bacilli</taxon>
        <taxon>Bacillales</taxon>
        <taxon>Paenibacillaceae</taxon>
        <taxon>Chengkuizengella</taxon>
    </lineage>
</organism>
<gene>
    <name evidence="4" type="ORF">ERL59_04705</name>
</gene>
<dbReference type="PANTHER" id="PTHR43420">
    <property type="entry name" value="ACETYLTRANSFERASE"/>
    <property type="match status" value="1"/>
</dbReference>
<evidence type="ECO:0000256" key="2">
    <source>
        <dbReference type="ARBA" id="ARBA00023315"/>
    </source>
</evidence>
<feature type="domain" description="N-acetyltransferase" evidence="3">
    <location>
        <begin position="4"/>
        <end position="166"/>
    </location>
</feature>
<keyword evidence="2" id="KW-0012">Acyltransferase</keyword>
<dbReference type="CDD" id="cd04301">
    <property type="entry name" value="NAT_SF"/>
    <property type="match status" value="1"/>
</dbReference>
<proteinExistence type="predicted"/>
<dbReference type="Pfam" id="PF00583">
    <property type="entry name" value="Acetyltransf_1"/>
    <property type="match status" value="1"/>
</dbReference>
<evidence type="ECO:0000313" key="5">
    <source>
        <dbReference type="Proteomes" id="UP000448943"/>
    </source>
</evidence>
<keyword evidence="1 4" id="KW-0808">Transferase</keyword>
<dbReference type="SUPFAM" id="SSF55729">
    <property type="entry name" value="Acyl-CoA N-acyltransferases (Nat)"/>
    <property type="match status" value="1"/>
</dbReference>
<protein>
    <submittedName>
        <fullName evidence="4">GNAT family N-acetyltransferase</fullName>
    </submittedName>
</protein>
<keyword evidence="5" id="KW-1185">Reference proteome</keyword>
<evidence type="ECO:0000256" key="1">
    <source>
        <dbReference type="ARBA" id="ARBA00022679"/>
    </source>
</evidence>
<dbReference type="InterPro" id="IPR000182">
    <property type="entry name" value="GNAT_dom"/>
</dbReference>
<dbReference type="Proteomes" id="UP000448943">
    <property type="component" value="Unassembled WGS sequence"/>
</dbReference>
<accession>A0A6N9Q053</accession>
<dbReference type="GO" id="GO:0016747">
    <property type="term" value="F:acyltransferase activity, transferring groups other than amino-acyl groups"/>
    <property type="evidence" value="ECO:0007669"/>
    <property type="project" value="InterPro"/>
</dbReference>
<sequence>MKMITIKRLSNCSFQDAVTAWNKGYTSDYFDNQVTIESFLNVFVSEGLSTDLSILAYKEDEPIGLVCSGIRIINGRKIAWNGVTGVAPEFRGKGIGKRMIEETFTIYKENKVEVATLEAIKQNEKAIKLYKKMGYEINDQLLMYESSESFQPNPFKRDFSKYKILKINPSEIQHIAFHKNRLSWQTQWQSVKSGDGLIVLDKSGKQIGYALYKHNYNDNGSHVSTTLYQCEILQNRNDEQVIVAYLLSQCFSPFDRKLKRMAMNISHTNQSVISLLNETGFEKKIENVYMEKIFQNSYSYFSKYL</sequence>
<dbReference type="Gene3D" id="3.40.630.30">
    <property type="match status" value="1"/>
</dbReference>
<name>A0A6N9Q053_9BACL</name>
<reference evidence="4 5" key="1">
    <citation type="submission" date="2019-01" db="EMBL/GenBank/DDBJ databases">
        <title>Chengkuizengella sp. nov., isolated from deep-sea sediment of East Pacific Ocean.</title>
        <authorList>
            <person name="Yang J."/>
            <person name="Lai Q."/>
            <person name="Shao Z."/>
        </authorList>
    </citation>
    <scope>NUCLEOTIDE SEQUENCE [LARGE SCALE GENOMIC DNA]</scope>
    <source>
        <strain evidence="4 5">YPA3-1-1</strain>
    </source>
</reference>
<dbReference type="InterPro" id="IPR050680">
    <property type="entry name" value="YpeA/RimI_acetyltransf"/>
</dbReference>
<comment type="caution">
    <text evidence="4">The sequence shown here is derived from an EMBL/GenBank/DDBJ whole genome shotgun (WGS) entry which is preliminary data.</text>
</comment>
<evidence type="ECO:0000259" key="3">
    <source>
        <dbReference type="PROSITE" id="PS51186"/>
    </source>
</evidence>
<dbReference type="AlphaFoldDB" id="A0A6N9Q053"/>
<evidence type="ECO:0000313" key="4">
    <source>
        <dbReference type="EMBL" id="NBI28255.1"/>
    </source>
</evidence>
<dbReference type="InterPro" id="IPR016181">
    <property type="entry name" value="Acyl_CoA_acyltransferase"/>
</dbReference>
<dbReference type="EMBL" id="SIJB01000012">
    <property type="protein sequence ID" value="NBI28255.1"/>
    <property type="molecule type" value="Genomic_DNA"/>
</dbReference>
<dbReference type="PROSITE" id="PS51186">
    <property type="entry name" value="GNAT"/>
    <property type="match status" value="1"/>
</dbReference>